<dbReference type="Pfam" id="PF00512">
    <property type="entry name" value="HisKA"/>
    <property type="match status" value="1"/>
</dbReference>
<dbReference type="CDD" id="cd00082">
    <property type="entry name" value="HisKA"/>
    <property type="match status" value="1"/>
</dbReference>
<dbReference type="CDD" id="cd00075">
    <property type="entry name" value="HATPase"/>
    <property type="match status" value="1"/>
</dbReference>
<keyword evidence="15" id="KW-0378">Hydrolase</keyword>
<evidence type="ECO:0000256" key="11">
    <source>
        <dbReference type="ARBA" id="ARBA00023012"/>
    </source>
</evidence>
<keyword evidence="13" id="KW-0175">Coiled coil</keyword>
<keyword evidence="12" id="KW-0472">Membrane</keyword>
<keyword evidence="9" id="KW-0067">ATP-binding</keyword>
<dbReference type="RefSeq" id="WP_167070962.1">
    <property type="nucleotide sequence ID" value="NZ_JAAOZC010000001.1"/>
</dbReference>
<keyword evidence="11" id="KW-0902">Two-component regulatory system</keyword>
<dbReference type="GO" id="GO:0016787">
    <property type="term" value="F:hydrolase activity"/>
    <property type="evidence" value="ECO:0007669"/>
    <property type="project" value="UniProtKB-KW"/>
</dbReference>
<dbReference type="SMART" id="SM00091">
    <property type="entry name" value="PAS"/>
    <property type="match status" value="1"/>
</dbReference>
<feature type="domain" description="Histidine kinase" evidence="14">
    <location>
        <begin position="163"/>
        <end position="376"/>
    </location>
</feature>
<dbReference type="InterPro" id="IPR050351">
    <property type="entry name" value="BphY/WalK/GraS-like"/>
</dbReference>
<dbReference type="PRINTS" id="PR00344">
    <property type="entry name" value="BCTRLSENSOR"/>
</dbReference>
<evidence type="ECO:0000256" key="2">
    <source>
        <dbReference type="ARBA" id="ARBA00004141"/>
    </source>
</evidence>
<keyword evidence="16" id="KW-1185">Reference proteome</keyword>
<dbReference type="InterPro" id="IPR003594">
    <property type="entry name" value="HATPase_dom"/>
</dbReference>
<reference evidence="15 16" key="1">
    <citation type="submission" date="2020-03" db="EMBL/GenBank/DDBJ databases">
        <title>Genomic Encyclopedia of Type Strains, Phase III (KMG-III): the genomes of soil and plant-associated and newly described type strains.</title>
        <authorList>
            <person name="Whitman W."/>
        </authorList>
    </citation>
    <scope>NUCLEOTIDE SEQUENCE [LARGE SCALE GENOMIC DNA]</scope>
    <source>
        <strain evidence="15 16">CECT 8804</strain>
    </source>
</reference>
<evidence type="ECO:0000313" key="15">
    <source>
        <dbReference type="EMBL" id="NIJ06494.1"/>
    </source>
</evidence>
<evidence type="ECO:0000256" key="1">
    <source>
        <dbReference type="ARBA" id="ARBA00000085"/>
    </source>
</evidence>
<evidence type="ECO:0000256" key="8">
    <source>
        <dbReference type="ARBA" id="ARBA00022777"/>
    </source>
</evidence>
<keyword evidence="5" id="KW-0808">Transferase</keyword>
<dbReference type="InterPro" id="IPR003661">
    <property type="entry name" value="HisK_dim/P_dom"/>
</dbReference>
<dbReference type="Proteomes" id="UP000727456">
    <property type="component" value="Unassembled WGS sequence"/>
</dbReference>
<dbReference type="SMART" id="SM00388">
    <property type="entry name" value="HisKA"/>
    <property type="match status" value="1"/>
</dbReference>
<keyword evidence="10" id="KW-1133">Transmembrane helix</keyword>
<evidence type="ECO:0000256" key="9">
    <source>
        <dbReference type="ARBA" id="ARBA00022840"/>
    </source>
</evidence>
<dbReference type="Pfam" id="PF02518">
    <property type="entry name" value="HATPase_c"/>
    <property type="match status" value="1"/>
</dbReference>
<gene>
    <name evidence="15" type="ORF">FHS31_000076</name>
</gene>
<dbReference type="InterPro" id="IPR000014">
    <property type="entry name" value="PAS"/>
</dbReference>
<dbReference type="EC" id="2.7.13.3" evidence="3"/>
<dbReference type="InterPro" id="IPR036097">
    <property type="entry name" value="HisK_dim/P_sf"/>
</dbReference>
<organism evidence="15 16">
    <name type="scientific">Sphingomonas vulcanisoli</name>
    <dbReference type="NCBI Taxonomy" id="1658060"/>
    <lineage>
        <taxon>Bacteria</taxon>
        <taxon>Pseudomonadati</taxon>
        <taxon>Pseudomonadota</taxon>
        <taxon>Alphaproteobacteria</taxon>
        <taxon>Sphingomonadales</taxon>
        <taxon>Sphingomonadaceae</taxon>
        <taxon>Sphingomonas</taxon>
    </lineage>
</organism>
<evidence type="ECO:0000259" key="14">
    <source>
        <dbReference type="PROSITE" id="PS50109"/>
    </source>
</evidence>
<dbReference type="SUPFAM" id="SSF55874">
    <property type="entry name" value="ATPase domain of HSP90 chaperone/DNA topoisomerase II/histidine kinase"/>
    <property type="match status" value="1"/>
</dbReference>
<dbReference type="PROSITE" id="PS50109">
    <property type="entry name" value="HIS_KIN"/>
    <property type="match status" value="1"/>
</dbReference>
<sequence>MSETSERGGDDPGEEFEDLFNNAPCGYLSVLPDGRVARANARFATWSGFGQDAVVGRKLHELLSVATRIFFETNLSPLLRMQGFVDEVAMDFVTLSGPKMQCLVNAAERRDDAGNLLSTRFAIFLAAERRQYERALVDSKAAMERAAAAERENSELREQFIAILGHDLRNPLASISSGVRLLAQRETVSAKGQQILSLMQGSVMRASELVDNVLDFARGRLGGGITLARDANVPLTPVLEQVVAELRSIAPTRDIRSEFAIEEPVDCDRVRIGQLISNLLGNAITHGAPAWPILVQAYTHDEALVIVVANGGSPIDGPTMARLFQPFFRGDVRPKHVGLGLGLHIASEIAKAHGGTLTATSDAEVTRFTFVMPLRKTQAS</sequence>
<comment type="subcellular location">
    <subcellularLocation>
        <location evidence="2">Membrane</location>
        <topology evidence="2">Multi-pass membrane protein</topology>
    </subcellularLocation>
</comment>
<dbReference type="SUPFAM" id="SSF55785">
    <property type="entry name" value="PYP-like sensor domain (PAS domain)"/>
    <property type="match status" value="1"/>
</dbReference>
<proteinExistence type="predicted"/>
<dbReference type="InterPro" id="IPR005467">
    <property type="entry name" value="His_kinase_dom"/>
</dbReference>
<dbReference type="Pfam" id="PF00989">
    <property type="entry name" value="PAS"/>
    <property type="match status" value="1"/>
</dbReference>
<dbReference type="Gene3D" id="3.30.450.20">
    <property type="entry name" value="PAS domain"/>
    <property type="match status" value="1"/>
</dbReference>
<evidence type="ECO:0000256" key="12">
    <source>
        <dbReference type="ARBA" id="ARBA00023136"/>
    </source>
</evidence>
<dbReference type="InterPro" id="IPR035965">
    <property type="entry name" value="PAS-like_dom_sf"/>
</dbReference>
<evidence type="ECO:0000256" key="13">
    <source>
        <dbReference type="SAM" id="Coils"/>
    </source>
</evidence>
<evidence type="ECO:0000256" key="10">
    <source>
        <dbReference type="ARBA" id="ARBA00022989"/>
    </source>
</evidence>
<dbReference type="InterPro" id="IPR013767">
    <property type="entry name" value="PAS_fold"/>
</dbReference>
<dbReference type="PANTHER" id="PTHR42878:SF7">
    <property type="entry name" value="SENSOR HISTIDINE KINASE GLRK"/>
    <property type="match status" value="1"/>
</dbReference>
<dbReference type="Gene3D" id="3.30.565.10">
    <property type="entry name" value="Histidine kinase-like ATPase, C-terminal domain"/>
    <property type="match status" value="1"/>
</dbReference>
<keyword evidence="4" id="KW-0597">Phosphoprotein</keyword>
<keyword evidence="8" id="KW-0418">Kinase</keyword>
<feature type="coiled-coil region" evidence="13">
    <location>
        <begin position="132"/>
        <end position="159"/>
    </location>
</feature>
<dbReference type="InterPro" id="IPR004358">
    <property type="entry name" value="Sig_transdc_His_kin-like_C"/>
</dbReference>
<protein>
    <recommendedName>
        <fullName evidence="3">histidine kinase</fullName>
        <ecNumber evidence="3">2.7.13.3</ecNumber>
    </recommendedName>
</protein>
<keyword evidence="7" id="KW-0547">Nucleotide-binding</keyword>
<evidence type="ECO:0000256" key="3">
    <source>
        <dbReference type="ARBA" id="ARBA00012438"/>
    </source>
</evidence>
<evidence type="ECO:0000256" key="5">
    <source>
        <dbReference type="ARBA" id="ARBA00022679"/>
    </source>
</evidence>
<evidence type="ECO:0000256" key="6">
    <source>
        <dbReference type="ARBA" id="ARBA00022692"/>
    </source>
</evidence>
<accession>A0ABX0TP04</accession>
<dbReference type="InterPro" id="IPR036890">
    <property type="entry name" value="HATPase_C_sf"/>
</dbReference>
<evidence type="ECO:0000256" key="4">
    <source>
        <dbReference type="ARBA" id="ARBA00022553"/>
    </source>
</evidence>
<dbReference type="CDD" id="cd00130">
    <property type="entry name" value="PAS"/>
    <property type="match status" value="1"/>
</dbReference>
<dbReference type="SUPFAM" id="SSF47384">
    <property type="entry name" value="Homodimeric domain of signal transducing histidine kinase"/>
    <property type="match status" value="1"/>
</dbReference>
<evidence type="ECO:0000313" key="16">
    <source>
        <dbReference type="Proteomes" id="UP000727456"/>
    </source>
</evidence>
<keyword evidence="6" id="KW-0812">Transmembrane</keyword>
<dbReference type="PANTHER" id="PTHR42878">
    <property type="entry name" value="TWO-COMPONENT HISTIDINE KINASE"/>
    <property type="match status" value="1"/>
</dbReference>
<comment type="catalytic activity">
    <reaction evidence="1">
        <text>ATP + protein L-histidine = ADP + protein N-phospho-L-histidine.</text>
        <dbReference type="EC" id="2.7.13.3"/>
    </reaction>
</comment>
<name>A0ABX0TP04_9SPHN</name>
<dbReference type="Gene3D" id="1.10.287.130">
    <property type="match status" value="1"/>
</dbReference>
<comment type="caution">
    <text evidence="15">The sequence shown here is derived from an EMBL/GenBank/DDBJ whole genome shotgun (WGS) entry which is preliminary data.</text>
</comment>
<dbReference type="EMBL" id="JAAOZC010000001">
    <property type="protein sequence ID" value="NIJ06494.1"/>
    <property type="molecule type" value="Genomic_DNA"/>
</dbReference>
<dbReference type="SMART" id="SM00387">
    <property type="entry name" value="HATPase_c"/>
    <property type="match status" value="1"/>
</dbReference>
<evidence type="ECO:0000256" key="7">
    <source>
        <dbReference type="ARBA" id="ARBA00022741"/>
    </source>
</evidence>